<comment type="caution">
    <text evidence="1">The sequence shown here is derived from an EMBL/GenBank/DDBJ whole genome shotgun (WGS) entry which is preliminary data.</text>
</comment>
<dbReference type="Proteomes" id="UP000281985">
    <property type="component" value="Unassembled WGS sequence"/>
</dbReference>
<dbReference type="EMBL" id="REFV01000007">
    <property type="protein sequence ID" value="RMB59120.1"/>
    <property type="molecule type" value="Genomic_DNA"/>
</dbReference>
<name>A0A3M0G2E3_9FLAO</name>
<evidence type="ECO:0000313" key="1">
    <source>
        <dbReference type="EMBL" id="RMB59120.1"/>
    </source>
</evidence>
<evidence type="ECO:0000313" key="2">
    <source>
        <dbReference type="Proteomes" id="UP000281985"/>
    </source>
</evidence>
<gene>
    <name evidence="1" type="ORF">EAX61_08645</name>
</gene>
<accession>A0A3M0G2E3</accession>
<proteinExistence type="predicted"/>
<keyword evidence="2" id="KW-1185">Reference proteome</keyword>
<dbReference type="OrthoDB" id="912496at2"/>
<dbReference type="AlphaFoldDB" id="A0A3M0G2E3"/>
<sequence length="366" mass="42017">MKKSIQFIALLICAFSYGQGVYHKISLTNKKSGTALENVHLVLHDDSGSFSVFAEEPKTTYGYLYNADKELQSQLVSEGLKRKYKEIIGQAVSQGQVRLVQKNSKGNKFASILYNFNNDTTQEVEYDLDLRRQVFLQSYSRGAHCYVFTILKDSNLIRKWIFHVDGTVATEDIDLAEELNRNSVKSLDIYKLMQESQGFNSDISLAKIENNLPNTLEITTEQNKMFEYNEGFYWTLDEDESYTVLFDFKLPYLQPSLRFIKKPAPLDNSKNNPTNSYVIGDKIAQLVSNSSMMHLVIKNLETLEEVQHFKLEKDDPITFKNSPILQEGSVYSFGATRKMEKTSKFLRKIAQIKMAYPCLELNMVIV</sequence>
<protein>
    <submittedName>
        <fullName evidence="1">Uncharacterized protein</fullName>
    </submittedName>
</protein>
<dbReference type="RefSeq" id="WP_121917288.1">
    <property type="nucleotide sequence ID" value="NZ_REFV01000007.1"/>
</dbReference>
<organism evidence="1 2">
    <name type="scientific">Dokdonia sinensis</name>
    <dbReference type="NCBI Taxonomy" id="2479847"/>
    <lineage>
        <taxon>Bacteria</taxon>
        <taxon>Pseudomonadati</taxon>
        <taxon>Bacteroidota</taxon>
        <taxon>Flavobacteriia</taxon>
        <taxon>Flavobacteriales</taxon>
        <taxon>Flavobacteriaceae</taxon>
        <taxon>Dokdonia</taxon>
    </lineage>
</organism>
<reference evidence="1 2" key="1">
    <citation type="submission" date="2018-10" db="EMBL/GenBank/DDBJ databases">
        <title>Dokdonia luteus sp. nov., isolated from sea water.</title>
        <authorList>
            <person name="Zhou L.Y."/>
            <person name="Du Z.J."/>
        </authorList>
    </citation>
    <scope>NUCLEOTIDE SEQUENCE [LARGE SCALE GENOMIC DNA]</scope>
    <source>
        <strain evidence="1 2">SH27</strain>
    </source>
</reference>